<keyword evidence="3" id="KW-1185">Reference proteome</keyword>
<evidence type="ECO:0000313" key="2">
    <source>
        <dbReference type="EMBL" id="SHJ34816.1"/>
    </source>
</evidence>
<protein>
    <recommendedName>
        <fullName evidence="1">RiboL-PSP-HEPN domain-containing protein</fullName>
    </recommendedName>
</protein>
<gene>
    <name evidence="2" type="ORF">SAMN04488012_1088</name>
</gene>
<proteinExistence type="predicted"/>
<reference evidence="2 3" key="1">
    <citation type="submission" date="2016-11" db="EMBL/GenBank/DDBJ databases">
        <authorList>
            <person name="Jaros S."/>
            <person name="Januszkiewicz K."/>
            <person name="Wedrychowicz H."/>
        </authorList>
    </citation>
    <scope>NUCLEOTIDE SEQUENCE [LARGE SCALE GENOMIC DNA]</scope>
    <source>
        <strain evidence="2 3">DSM 26892</strain>
    </source>
</reference>
<feature type="domain" description="RiboL-PSP-HEPN" evidence="1">
    <location>
        <begin position="39"/>
        <end position="184"/>
    </location>
</feature>
<accession>A0A1M6IK13</accession>
<evidence type="ECO:0000313" key="3">
    <source>
        <dbReference type="Proteomes" id="UP000184040"/>
    </source>
</evidence>
<dbReference type="Pfam" id="PF18735">
    <property type="entry name" value="HEPN_RiboL-PSP"/>
    <property type="match status" value="1"/>
</dbReference>
<organism evidence="2 3">
    <name type="scientific">Palleronia salina</name>
    <dbReference type="NCBI Taxonomy" id="313368"/>
    <lineage>
        <taxon>Bacteria</taxon>
        <taxon>Pseudomonadati</taxon>
        <taxon>Pseudomonadota</taxon>
        <taxon>Alphaproteobacteria</taxon>
        <taxon>Rhodobacterales</taxon>
        <taxon>Roseobacteraceae</taxon>
        <taxon>Palleronia</taxon>
    </lineage>
</organism>
<evidence type="ECO:0000259" key="1">
    <source>
        <dbReference type="Pfam" id="PF18735"/>
    </source>
</evidence>
<sequence>MPDFDQVVTNREIRALRHSRPYLNLREAADQCLAAGRDLIDSGKEEGHRQLLERSTVITFVTHVEVYFRDMLDAIFKQCDPDFFIPKLKHIHPTKYDINDLIDIYQRQIHPLELISSDASFQNAEKIDKVFSKFLGKGLWGEAIGLKIRMKDRPETVVTFEPEYLEGLKRLFSLRHELVHNPRKSFRLTAKILDDVTNADGLLLAVDIVLSNMLIDNIDPELADENKLTP</sequence>
<dbReference type="RefSeq" id="WP_139250862.1">
    <property type="nucleotide sequence ID" value="NZ_FQZA01000008.1"/>
</dbReference>
<dbReference type="Proteomes" id="UP000184040">
    <property type="component" value="Unassembled WGS sequence"/>
</dbReference>
<dbReference type="AlphaFoldDB" id="A0A1M6IK13"/>
<dbReference type="InterPro" id="IPR041519">
    <property type="entry name" value="HEPN_RiboL-PSP"/>
</dbReference>
<name>A0A1M6IK13_9RHOB</name>
<dbReference type="EMBL" id="FQZA01000008">
    <property type="protein sequence ID" value="SHJ34816.1"/>
    <property type="molecule type" value="Genomic_DNA"/>
</dbReference>